<dbReference type="PRINTS" id="PR00368">
    <property type="entry name" value="FADPNR"/>
</dbReference>
<dbReference type="AlphaFoldDB" id="A0A1F5WNW5"/>
<evidence type="ECO:0000313" key="7">
    <source>
        <dbReference type="EMBL" id="OGF77345.1"/>
    </source>
</evidence>
<keyword evidence="4" id="KW-0274">FAD</keyword>
<sequence>MTNNKILIVGGGFGGISAALTLEKENISNTEIALISDKSHFEYKPALYRVVTGRSPLEVCIPISEIFEKKNIAFALDAIKSVDPLKKIARGASGADYKFDYLVLALGSETAYFNIPGLEKFSFSFKSISEAMRLKMHLHDLFIECKKLKNNQDEKVCLLQVVVVGAGPSGIELSGELAIFMKRLAQEYGVDQSLISIDLIEAAPSILPAFPERISKKIAHRLRHIGVNIFTNRSMTKEEIEQISIRGMTMKTETVIWTAGVKSNYLYKSIGCLLLDEKGRVIVDEFLRAKRFENVFIVGDGAATANSGMAQTAIYDGQAAAENISRLIMNKPLKTYRQKKVYYALPVGPGWASVSLDFITLYGSIGWLLRRFVDFRYFLSILPVQKAVTVFRRGENLCDTCGICQPETNNSI</sequence>
<proteinExistence type="inferred from homology"/>
<protein>
    <recommendedName>
        <fullName evidence="6">FAD/NAD(P)-binding domain-containing protein</fullName>
    </recommendedName>
</protein>
<evidence type="ECO:0000256" key="2">
    <source>
        <dbReference type="ARBA" id="ARBA00005272"/>
    </source>
</evidence>
<dbReference type="Pfam" id="PF07992">
    <property type="entry name" value="Pyr_redox_2"/>
    <property type="match status" value="1"/>
</dbReference>
<organism evidence="7 8">
    <name type="scientific">Candidatus Giovannonibacteria bacterium RIFCSPHIGHO2_12_FULL_43_15</name>
    <dbReference type="NCBI Taxonomy" id="1798341"/>
    <lineage>
        <taxon>Bacteria</taxon>
        <taxon>Candidatus Giovannoniibacteriota</taxon>
    </lineage>
</organism>
<comment type="caution">
    <text evidence="7">The sequence shown here is derived from an EMBL/GenBank/DDBJ whole genome shotgun (WGS) entry which is preliminary data.</text>
</comment>
<comment type="cofactor">
    <cofactor evidence="1">
        <name>FAD</name>
        <dbReference type="ChEBI" id="CHEBI:57692"/>
    </cofactor>
</comment>
<evidence type="ECO:0000313" key="8">
    <source>
        <dbReference type="Proteomes" id="UP000177723"/>
    </source>
</evidence>
<evidence type="ECO:0000256" key="1">
    <source>
        <dbReference type="ARBA" id="ARBA00001974"/>
    </source>
</evidence>
<reference evidence="7 8" key="1">
    <citation type="journal article" date="2016" name="Nat. Commun.">
        <title>Thousands of microbial genomes shed light on interconnected biogeochemical processes in an aquifer system.</title>
        <authorList>
            <person name="Anantharaman K."/>
            <person name="Brown C.T."/>
            <person name="Hug L.A."/>
            <person name="Sharon I."/>
            <person name="Castelle C.J."/>
            <person name="Probst A.J."/>
            <person name="Thomas B.C."/>
            <person name="Singh A."/>
            <person name="Wilkins M.J."/>
            <person name="Karaoz U."/>
            <person name="Brodie E.L."/>
            <person name="Williams K.H."/>
            <person name="Hubbard S.S."/>
            <person name="Banfield J.F."/>
        </authorList>
    </citation>
    <scope>NUCLEOTIDE SEQUENCE [LARGE SCALE GENOMIC DNA]</scope>
</reference>
<name>A0A1F5WNW5_9BACT</name>
<gene>
    <name evidence="7" type="ORF">A3F23_03550</name>
</gene>
<dbReference type="InterPro" id="IPR023753">
    <property type="entry name" value="FAD/NAD-binding_dom"/>
</dbReference>
<dbReference type="InterPro" id="IPR036188">
    <property type="entry name" value="FAD/NAD-bd_sf"/>
</dbReference>
<dbReference type="SUPFAM" id="SSF51905">
    <property type="entry name" value="FAD/NAD(P)-binding domain"/>
    <property type="match status" value="2"/>
</dbReference>
<evidence type="ECO:0000256" key="5">
    <source>
        <dbReference type="ARBA" id="ARBA00023002"/>
    </source>
</evidence>
<dbReference type="Gene3D" id="3.50.50.100">
    <property type="match status" value="1"/>
</dbReference>
<evidence type="ECO:0000259" key="6">
    <source>
        <dbReference type="Pfam" id="PF07992"/>
    </source>
</evidence>
<keyword evidence="3" id="KW-0285">Flavoprotein</keyword>
<dbReference type="EMBL" id="MFHT01000021">
    <property type="protein sequence ID" value="OGF77345.1"/>
    <property type="molecule type" value="Genomic_DNA"/>
</dbReference>
<feature type="domain" description="FAD/NAD(P)-binding" evidence="6">
    <location>
        <begin position="5"/>
        <end position="316"/>
    </location>
</feature>
<keyword evidence="5" id="KW-0560">Oxidoreductase</keyword>
<dbReference type="GO" id="GO:0019646">
    <property type="term" value="P:aerobic electron transport chain"/>
    <property type="evidence" value="ECO:0007669"/>
    <property type="project" value="TreeGrafter"/>
</dbReference>
<accession>A0A1F5WNW5</accession>
<comment type="similarity">
    <text evidence="2">Belongs to the NADH dehydrogenase family.</text>
</comment>
<dbReference type="InterPro" id="IPR051169">
    <property type="entry name" value="NADH-Q_oxidoreductase"/>
</dbReference>
<evidence type="ECO:0000256" key="4">
    <source>
        <dbReference type="ARBA" id="ARBA00022827"/>
    </source>
</evidence>
<dbReference type="Proteomes" id="UP000177723">
    <property type="component" value="Unassembled WGS sequence"/>
</dbReference>
<dbReference type="GO" id="GO:0003955">
    <property type="term" value="F:NAD(P)H dehydrogenase (quinone) activity"/>
    <property type="evidence" value="ECO:0007669"/>
    <property type="project" value="TreeGrafter"/>
</dbReference>
<dbReference type="PRINTS" id="PR00411">
    <property type="entry name" value="PNDRDTASEI"/>
</dbReference>
<dbReference type="PANTHER" id="PTHR42913">
    <property type="entry name" value="APOPTOSIS-INDUCING FACTOR 1"/>
    <property type="match status" value="1"/>
</dbReference>
<evidence type="ECO:0000256" key="3">
    <source>
        <dbReference type="ARBA" id="ARBA00022630"/>
    </source>
</evidence>
<dbReference type="PANTHER" id="PTHR42913:SF3">
    <property type="entry name" value="64 KDA MITOCHONDRIAL NADH DEHYDROGENASE (EUROFUNG)"/>
    <property type="match status" value="1"/>
</dbReference>